<dbReference type="InterPro" id="IPR042099">
    <property type="entry name" value="ANL_N_sf"/>
</dbReference>
<feature type="domain" description="Carrier" evidence="6">
    <location>
        <begin position="1617"/>
        <end position="1692"/>
    </location>
</feature>
<dbReference type="InterPro" id="IPR006162">
    <property type="entry name" value="Ppantetheine_attach_site"/>
</dbReference>
<dbReference type="InterPro" id="IPR020845">
    <property type="entry name" value="AMP-binding_CS"/>
</dbReference>
<organism evidence="7 8">
    <name type="scientific">Catenulispora subtropica</name>
    <dbReference type="NCBI Taxonomy" id="450798"/>
    <lineage>
        <taxon>Bacteria</taxon>
        <taxon>Bacillati</taxon>
        <taxon>Actinomycetota</taxon>
        <taxon>Actinomycetes</taxon>
        <taxon>Catenulisporales</taxon>
        <taxon>Catenulisporaceae</taxon>
        <taxon>Catenulispora</taxon>
    </lineage>
</organism>
<dbReference type="InterPro" id="IPR045851">
    <property type="entry name" value="AMP-bd_C_sf"/>
</dbReference>
<evidence type="ECO:0000256" key="3">
    <source>
        <dbReference type="ARBA" id="ARBA00022553"/>
    </source>
</evidence>
<dbReference type="SUPFAM" id="SSF56801">
    <property type="entry name" value="Acetyl-CoA synthetase-like"/>
    <property type="match status" value="2"/>
</dbReference>
<dbReference type="Proteomes" id="UP001499854">
    <property type="component" value="Unassembled WGS sequence"/>
</dbReference>
<dbReference type="Gene3D" id="3.30.559.30">
    <property type="entry name" value="Nonribosomal peptide synthetase, condensation domain"/>
    <property type="match status" value="1"/>
</dbReference>
<dbReference type="PANTHER" id="PTHR45527:SF1">
    <property type="entry name" value="FATTY ACID SYNTHASE"/>
    <property type="match status" value="1"/>
</dbReference>
<keyword evidence="5" id="KW-0443">Lipid metabolism</keyword>
<dbReference type="Gene3D" id="3.40.50.12780">
    <property type="entry name" value="N-terminal domain of ligase-like"/>
    <property type="match status" value="2"/>
</dbReference>
<dbReference type="Gene3D" id="3.30.300.30">
    <property type="match status" value="2"/>
</dbReference>
<evidence type="ECO:0000256" key="4">
    <source>
        <dbReference type="ARBA" id="ARBA00022832"/>
    </source>
</evidence>
<dbReference type="EMBL" id="BAAAQM010000010">
    <property type="protein sequence ID" value="GAA1964505.1"/>
    <property type="molecule type" value="Genomic_DNA"/>
</dbReference>
<dbReference type="PANTHER" id="PTHR45527">
    <property type="entry name" value="NONRIBOSOMAL PEPTIDE SYNTHETASE"/>
    <property type="match status" value="1"/>
</dbReference>
<keyword evidence="8" id="KW-1185">Reference proteome</keyword>
<comment type="cofactor">
    <cofactor evidence="1">
        <name>pantetheine 4'-phosphate</name>
        <dbReference type="ChEBI" id="CHEBI:47942"/>
    </cofactor>
</comment>
<evidence type="ECO:0000313" key="7">
    <source>
        <dbReference type="EMBL" id="GAA1964505.1"/>
    </source>
</evidence>
<protein>
    <submittedName>
        <fullName evidence="7">Non-ribosomal peptide synthetase</fullName>
    </submittedName>
</protein>
<dbReference type="InterPro" id="IPR036736">
    <property type="entry name" value="ACP-like_sf"/>
</dbReference>
<evidence type="ECO:0000256" key="2">
    <source>
        <dbReference type="ARBA" id="ARBA00022450"/>
    </source>
</evidence>
<name>A0ABP5CKF4_9ACTN</name>
<dbReference type="SUPFAM" id="SSF52777">
    <property type="entry name" value="CoA-dependent acyltransferases"/>
    <property type="match status" value="2"/>
</dbReference>
<comment type="caution">
    <text evidence="7">The sequence shown here is derived from an EMBL/GenBank/DDBJ whole genome shotgun (WGS) entry which is preliminary data.</text>
</comment>
<dbReference type="InterPro" id="IPR009081">
    <property type="entry name" value="PP-bd_ACP"/>
</dbReference>
<proteinExistence type="predicted"/>
<dbReference type="InterPro" id="IPR001242">
    <property type="entry name" value="Condensation_dom"/>
</dbReference>
<dbReference type="InterPro" id="IPR023213">
    <property type="entry name" value="CAT-like_dom_sf"/>
</dbReference>
<dbReference type="SUPFAM" id="SSF47336">
    <property type="entry name" value="ACP-like"/>
    <property type="match status" value="2"/>
</dbReference>
<evidence type="ECO:0000256" key="1">
    <source>
        <dbReference type="ARBA" id="ARBA00001957"/>
    </source>
</evidence>
<dbReference type="Gene3D" id="1.10.1200.10">
    <property type="entry name" value="ACP-like"/>
    <property type="match status" value="2"/>
</dbReference>
<dbReference type="CDD" id="cd05931">
    <property type="entry name" value="FAAL"/>
    <property type="match status" value="1"/>
</dbReference>
<keyword evidence="4" id="KW-0276">Fatty acid metabolism</keyword>
<reference evidence="8" key="1">
    <citation type="journal article" date="2019" name="Int. J. Syst. Evol. Microbiol.">
        <title>The Global Catalogue of Microorganisms (GCM) 10K type strain sequencing project: providing services to taxonomists for standard genome sequencing and annotation.</title>
        <authorList>
            <consortium name="The Broad Institute Genomics Platform"/>
            <consortium name="The Broad Institute Genome Sequencing Center for Infectious Disease"/>
            <person name="Wu L."/>
            <person name="Ma J."/>
        </authorList>
    </citation>
    <scope>NUCLEOTIDE SEQUENCE [LARGE SCALE GENOMIC DNA]</scope>
    <source>
        <strain evidence="8">JCM 16013</strain>
    </source>
</reference>
<dbReference type="Gene3D" id="3.30.559.10">
    <property type="entry name" value="Chloramphenicol acetyltransferase-like domain"/>
    <property type="match status" value="1"/>
</dbReference>
<dbReference type="Pfam" id="PF13193">
    <property type="entry name" value="AMP-binding_C"/>
    <property type="match status" value="1"/>
</dbReference>
<dbReference type="PROSITE" id="PS00012">
    <property type="entry name" value="PHOSPHOPANTETHEINE"/>
    <property type="match status" value="1"/>
</dbReference>
<dbReference type="Pfam" id="PF00550">
    <property type="entry name" value="PP-binding"/>
    <property type="match status" value="2"/>
</dbReference>
<dbReference type="CDD" id="cd05930">
    <property type="entry name" value="A_NRPS"/>
    <property type="match status" value="1"/>
</dbReference>
<evidence type="ECO:0000256" key="5">
    <source>
        <dbReference type="ARBA" id="ARBA00023098"/>
    </source>
</evidence>
<dbReference type="NCBIfam" id="TIGR01733">
    <property type="entry name" value="AA-adenyl-dom"/>
    <property type="match status" value="1"/>
</dbReference>
<dbReference type="InterPro" id="IPR010071">
    <property type="entry name" value="AA_adenyl_dom"/>
</dbReference>
<dbReference type="CDD" id="cd19531">
    <property type="entry name" value="LCL_NRPS-like"/>
    <property type="match status" value="1"/>
</dbReference>
<dbReference type="SMART" id="SM00823">
    <property type="entry name" value="PKS_PP"/>
    <property type="match status" value="2"/>
</dbReference>
<keyword evidence="2" id="KW-0596">Phosphopantetheine</keyword>
<dbReference type="RefSeq" id="WP_344656877.1">
    <property type="nucleotide sequence ID" value="NZ_BAAAQM010000010.1"/>
</dbReference>
<gene>
    <name evidence="7" type="ORF">GCM10009838_22240</name>
</gene>
<dbReference type="InterPro" id="IPR000873">
    <property type="entry name" value="AMP-dep_synth/lig_dom"/>
</dbReference>
<dbReference type="InterPro" id="IPR040097">
    <property type="entry name" value="FAAL/FAAC"/>
</dbReference>
<dbReference type="Pfam" id="PF00501">
    <property type="entry name" value="AMP-binding"/>
    <property type="match status" value="2"/>
</dbReference>
<dbReference type="PROSITE" id="PS50075">
    <property type="entry name" value="CARRIER"/>
    <property type="match status" value="1"/>
</dbReference>
<dbReference type="InterPro" id="IPR025110">
    <property type="entry name" value="AMP-bd_C"/>
</dbReference>
<accession>A0ABP5CKF4</accession>
<keyword evidence="3" id="KW-0597">Phosphoprotein</keyword>
<dbReference type="Pfam" id="PF00668">
    <property type="entry name" value="Condensation"/>
    <property type="match status" value="1"/>
</dbReference>
<evidence type="ECO:0000259" key="6">
    <source>
        <dbReference type="PROSITE" id="PS50075"/>
    </source>
</evidence>
<dbReference type="PROSITE" id="PS00455">
    <property type="entry name" value="AMP_BINDING"/>
    <property type="match status" value="2"/>
</dbReference>
<evidence type="ECO:0000313" key="8">
    <source>
        <dbReference type="Proteomes" id="UP001499854"/>
    </source>
</evidence>
<sequence length="1733" mass="182711">MTTAETETLAELLARRGGEQPSREALTFLGDDGNATALTYADLDARARAIAAVLSETCRAGDRALLLYPPGPEYIAGFFGCLYAGVIAVPAYPPLDARQAARLTGIAADATPSAVLTEAAFLNLARDLLDPVMRDTGGKAAWIATDTAAANDERRIRHNAERIAFLQYTSGSTGRPKGVVVTHANLLHNSAFIRDRFGHTAASRGVIWLPPYHDMGLIGGILQPVYAGFPVTLMSPLSFLREPLRWLRAVSDWGATTSGGPNFAYDLAVRKTTPEQREALDLSSWTVAFTGAEQVRPATLDAFAEAFAVAGFRRRAYFPCYGLAEATLMVTGVRFDADPEVTAFAADALTVGRAEPAADDEPARWLVSCGTPPADGAVAVVNPDDGAPVEEGTIGEITVSGPSVAAGYWGGRDAEVFAGDRVRTGDVGFLHRGGLYVTGRRKDLIIVRGRNIAPDDVELIAAGAHPALRPGCGAAIAVEADGAEQLAVVHEVQGPKPLPLAEIAAAIRTAVLGAHSVAASRIVLLSKGGLPKTSSGKVRRSECRRALAAGELPVLFDDAAAEHPEPTAPEPERLVLADVLRAAAAKSLGVAADSLDVDVPLAASGLDSVKAAELAVHAEAAGWRLHLPDLMSGAAVRTLVHSAAVAEADADTTTDALTAGERAMWFLHRLAPGSTAYHLGHAVDIVGPFDPTAFATALDTAVVRHAALRTRFGVRDGEPYRVIGQPSVDWASVDASTWTPTRLDQAVQALIDEPFDLETGPLWRIRHWRLGAEQHVLALAVHHITADLWSLTALVRALLIAPETSDGHPATMGAAVRAEHSYLASAEARQALDRWRHRLADPPEPLDLPTDRPRPAVQGFRGARHLHDLAPETVRAVDALAASEHVSPYAVLLAAYAWLLHAYTGASDLVIGAPAPGRLTAGTADVLGLAVNVVPVRCRLDAADTFVETVRHVASRLREALAGQRIPLPHLVEMAHPDRDPGRSPLFQTLFALQQAPAGDPVAAFLLDAGSLDAGPLHVSSRRVETTGAQLDLSLELVRTGETLRCGLTYDTALWDADTAARFTDHFGTLLAHAVTDPATTAEQIDLLSSRERSAVTADWNARRVPVARELLHEAVDRHAQLTPHAIAVRDGDRDISYGRLMRWTDTLAARLRQLGAGPEDRIGLLADRSAEFIAAAIAVMKAGAAYVPLDTDHPDARLVALADDAGISLLIGRGPYAAELARATGRTIALVDPAEPAEPVEAAEALPAPGATARPDNAAYVMYTSGSTGEPKGVCVTHVGVVNLLDELAAQAGDLCAWWTSGGFDVSVFEIFGALRSGATVDVVPAAVRPHADRYVDWLAERRITHAYVPPFALSALEAQISRLSLRRLIVSVEPTPEPLLRRIVAGRPGLAVVNGYGPTEATIFATLHHLDPDGSGTGMVPIGRAVQNCPARVLDAAGRLVPVGVPGELSVGGAGLARGYLGRPAATAEAFVPDPFADLPGARMYRTGDVVRYRPDGRLRFLGRRDQQVKVRGVRIELGEVQAALAAQPEVASALVVLRPIGGQPVLVGYVVPDAATSPPRTMPDLRARLRAVLPAPMVPSAVVVLDAWPVTVNGKLDRRALPLPEAARALAFEAPADDRERTVAAIIGELLGGRRVGRHDDFFDLGGHSLVAAQAALRIGAALELDVPVVALFSHPTVAGLAEALAAAVPASAPITALPRAHDDPAALAARIAALPDAIVQLLTDEVSGA</sequence>
<dbReference type="InterPro" id="IPR020806">
    <property type="entry name" value="PKS_PP-bd"/>
</dbReference>